<keyword evidence="7" id="KW-1185">Reference proteome</keyword>
<evidence type="ECO:0000256" key="3">
    <source>
        <dbReference type="ARBA" id="ARBA00022801"/>
    </source>
</evidence>
<dbReference type="CDD" id="cd07023">
    <property type="entry name" value="S49_Sppa_N_C"/>
    <property type="match status" value="1"/>
</dbReference>
<dbReference type="AlphaFoldDB" id="A0A2V3VR42"/>
<dbReference type="InterPro" id="IPR047272">
    <property type="entry name" value="S49_SppA_C"/>
</dbReference>
<sequence length="329" mass="36558">MNTKRWLALVLAIVLLFVSIGFKFTINLASGFLNDVFTFDDYYFDEEIIADGDWDSRIAVLNLEGIIMGGDDSLFSTQEYQHDEFIGMIHQAAEDPTVEAIILQINSPGGAVGETAQIHRALTEMQDEFDKPLYVSMGSMAASGGYYAAAPADKIFAEPATITGSIGVIMENMNFAGLAEKYGVTFNTIKSGKHKDIMSSSRDMTKEEKEILQSIIDEMYDDFVQVIVDGRKMDEATVREVGDGRIYTGRQAQEVGLVDEIGTFDDTLNAVRADYDLEDAQVIQYGYGLGFFNMFAVKAQNLIQGKNSELDVVMSLLRQSDKPRAMYIY</sequence>
<dbReference type="InterPro" id="IPR004635">
    <property type="entry name" value="Pept_S49_SppA"/>
</dbReference>
<dbReference type="InterPro" id="IPR002142">
    <property type="entry name" value="Peptidase_S49"/>
</dbReference>
<evidence type="ECO:0000256" key="2">
    <source>
        <dbReference type="ARBA" id="ARBA00022670"/>
    </source>
</evidence>
<keyword evidence="3" id="KW-0378">Hydrolase</keyword>
<dbReference type="SUPFAM" id="SSF52096">
    <property type="entry name" value="ClpP/crotonase"/>
    <property type="match status" value="1"/>
</dbReference>
<protein>
    <submittedName>
        <fullName evidence="6">Protease-4</fullName>
    </submittedName>
</protein>
<dbReference type="Proteomes" id="UP000247978">
    <property type="component" value="Unassembled WGS sequence"/>
</dbReference>
<gene>
    <name evidence="6" type="ORF">DFR56_11851</name>
</gene>
<dbReference type="InterPro" id="IPR029045">
    <property type="entry name" value="ClpP/crotonase-like_dom_sf"/>
</dbReference>
<proteinExistence type="inferred from homology"/>
<evidence type="ECO:0000256" key="4">
    <source>
        <dbReference type="ARBA" id="ARBA00022825"/>
    </source>
</evidence>
<evidence type="ECO:0000313" key="7">
    <source>
        <dbReference type="Proteomes" id="UP000247978"/>
    </source>
</evidence>
<accession>A0A2V3VR42</accession>
<evidence type="ECO:0000259" key="5">
    <source>
        <dbReference type="Pfam" id="PF01343"/>
    </source>
</evidence>
<dbReference type="RefSeq" id="WP_110397084.1">
    <property type="nucleotide sequence ID" value="NZ_JADIJL010000001.1"/>
</dbReference>
<dbReference type="Gene3D" id="3.90.226.10">
    <property type="entry name" value="2-enoyl-CoA Hydratase, Chain A, domain 1"/>
    <property type="match status" value="2"/>
</dbReference>
<keyword evidence="2 6" id="KW-0645">Protease</keyword>
<dbReference type="OrthoDB" id="9764363at2"/>
<reference evidence="6 7" key="1">
    <citation type="submission" date="2018-05" db="EMBL/GenBank/DDBJ databases">
        <title>Genomic Encyclopedia of Type Strains, Phase IV (KMG-IV): sequencing the most valuable type-strain genomes for metagenomic binning, comparative biology and taxonomic classification.</title>
        <authorList>
            <person name="Goeker M."/>
        </authorList>
    </citation>
    <scope>NUCLEOTIDE SEQUENCE [LARGE SCALE GENOMIC DNA]</scope>
    <source>
        <strain evidence="6 7">DSM 28556</strain>
    </source>
</reference>
<dbReference type="GO" id="GO:0008236">
    <property type="term" value="F:serine-type peptidase activity"/>
    <property type="evidence" value="ECO:0007669"/>
    <property type="project" value="UniProtKB-KW"/>
</dbReference>
<dbReference type="NCBIfam" id="TIGR00706">
    <property type="entry name" value="SppA_dom"/>
    <property type="match status" value="1"/>
</dbReference>
<name>A0A2V3VR42_9BACI</name>
<organism evidence="6 7">
    <name type="scientific">Pseudogracilibacillus auburnensis</name>
    <dbReference type="NCBI Taxonomy" id="1494959"/>
    <lineage>
        <taxon>Bacteria</taxon>
        <taxon>Bacillati</taxon>
        <taxon>Bacillota</taxon>
        <taxon>Bacilli</taxon>
        <taxon>Bacillales</taxon>
        <taxon>Bacillaceae</taxon>
        <taxon>Pseudogracilibacillus</taxon>
    </lineage>
</organism>
<dbReference type="EMBL" id="QJJQ01000018">
    <property type="protein sequence ID" value="PXW82475.1"/>
    <property type="molecule type" value="Genomic_DNA"/>
</dbReference>
<dbReference type="PANTHER" id="PTHR42987">
    <property type="entry name" value="PEPTIDASE S49"/>
    <property type="match status" value="1"/>
</dbReference>
<dbReference type="Pfam" id="PF01343">
    <property type="entry name" value="Peptidase_S49"/>
    <property type="match status" value="1"/>
</dbReference>
<feature type="domain" description="Peptidase S49" evidence="5">
    <location>
        <begin position="130"/>
        <end position="275"/>
    </location>
</feature>
<dbReference type="GO" id="GO:0006508">
    <property type="term" value="P:proteolysis"/>
    <property type="evidence" value="ECO:0007669"/>
    <property type="project" value="UniProtKB-KW"/>
</dbReference>
<comment type="caution">
    <text evidence="6">The sequence shown here is derived from an EMBL/GenBank/DDBJ whole genome shotgun (WGS) entry which is preliminary data.</text>
</comment>
<evidence type="ECO:0000313" key="6">
    <source>
        <dbReference type="EMBL" id="PXW82475.1"/>
    </source>
</evidence>
<keyword evidence="4" id="KW-0720">Serine protease</keyword>
<comment type="similarity">
    <text evidence="1">Belongs to the peptidase S49 family.</text>
</comment>
<evidence type="ECO:0000256" key="1">
    <source>
        <dbReference type="ARBA" id="ARBA00008683"/>
    </source>
</evidence>
<dbReference type="PANTHER" id="PTHR42987:SF7">
    <property type="entry name" value="SIGNAL PEPTIDE PEPTIDASE SPPA-RELATED"/>
    <property type="match status" value="1"/>
</dbReference>